<evidence type="ECO:0000313" key="2">
    <source>
        <dbReference type="Proteomes" id="UP000438429"/>
    </source>
</evidence>
<proteinExistence type="predicted"/>
<evidence type="ECO:0000313" key="1">
    <source>
        <dbReference type="EMBL" id="KAF0021330.1"/>
    </source>
</evidence>
<organism evidence="1 2">
    <name type="scientific">Scophthalmus maximus</name>
    <name type="common">Turbot</name>
    <name type="synonym">Psetta maxima</name>
    <dbReference type="NCBI Taxonomy" id="52904"/>
    <lineage>
        <taxon>Eukaryota</taxon>
        <taxon>Metazoa</taxon>
        <taxon>Chordata</taxon>
        <taxon>Craniata</taxon>
        <taxon>Vertebrata</taxon>
        <taxon>Euteleostomi</taxon>
        <taxon>Actinopterygii</taxon>
        <taxon>Neopterygii</taxon>
        <taxon>Teleostei</taxon>
        <taxon>Neoteleostei</taxon>
        <taxon>Acanthomorphata</taxon>
        <taxon>Carangaria</taxon>
        <taxon>Pleuronectiformes</taxon>
        <taxon>Pleuronectoidei</taxon>
        <taxon>Scophthalmidae</taxon>
        <taxon>Scophthalmus</taxon>
    </lineage>
</organism>
<dbReference type="Proteomes" id="UP000438429">
    <property type="component" value="Unassembled WGS sequence"/>
</dbReference>
<name>A0A6A4RPL6_SCOMX</name>
<protein>
    <submittedName>
        <fullName evidence="1">Uncharacterized protein</fullName>
    </submittedName>
</protein>
<accession>A0A6A4RPL6</accession>
<reference evidence="1 2" key="1">
    <citation type="submission" date="2019-06" db="EMBL/GenBank/DDBJ databases">
        <title>Draft genomes of female and male turbot (Scophthalmus maximus).</title>
        <authorList>
            <person name="Xu H."/>
            <person name="Xu X.-W."/>
            <person name="Shao C."/>
            <person name="Chen S."/>
        </authorList>
    </citation>
    <scope>NUCLEOTIDE SEQUENCE [LARGE SCALE GENOMIC DNA]</scope>
    <source>
        <strain evidence="1">Ysfricsl-2016a</strain>
        <tissue evidence="1">Blood</tissue>
    </source>
</reference>
<dbReference type="EMBL" id="VEVO01017119">
    <property type="protein sequence ID" value="KAF0021330.1"/>
    <property type="molecule type" value="Genomic_DNA"/>
</dbReference>
<gene>
    <name evidence="1" type="ORF">F2P81_026417</name>
</gene>
<comment type="caution">
    <text evidence="1">The sequence shown here is derived from an EMBL/GenBank/DDBJ whole genome shotgun (WGS) entry which is preliminary data.</text>
</comment>
<dbReference type="AlphaFoldDB" id="A0A6A4RPL6"/>
<sequence>MSFTPYRYTLEQQIIAPSFSMQQVNCNAVLVPSPVFTSPIMFPHNGFLPQQSQSAYHTQPQASQHSLQLQQPQQFFQVRRPQPPAVFATWQYPSPCVKYV</sequence>